<dbReference type="Proteomes" id="UP000789375">
    <property type="component" value="Unassembled WGS sequence"/>
</dbReference>
<organism evidence="1 2">
    <name type="scientific">Funneliformis mosseae</name>
    <name type="common">Endomycorrhizal fungus</name>
    <name type="synonym">Glomus mosseae</name>
    <dbReference type="NCBI Taxonomy" id="27381"/>
    <lineage>
        <taxon>Eukaryota</taxon>
        <taxon>Fungi</taxon>
        <taxon>Fungi incertae sedis</taxon>
        <taxon>Mucoromycota</taxon>
        <taxon>Glomeromycotina</taxon>
        <taxon>Glomeromycetes</taxon>
        <taxon>Glomerales</taxon>
        <taxon>Glomeraceae</taxon>
        <taxon>Funneliformis</taxon>
    </lineage>
</organism>
<keyword evidence="2" id="KW-1185">Reference proteome</keyword>
<gene>
    <name evidence="1" type="ORF">FMOSSE_LOCUS2172</name>
</gene>
<evidence type="ECO:0000313" key="1">
    <source>
        <dbReference type="EMBL" id="CAG8463742.1"/>
    </source>
</evidence>
<accession>A0A9N8YZY6</accession>
<protein>
    <submittedName>
        <fullName evidence="1">15990_t:CDS:1</fullName>
    </submittedName>
</protein>
<proteinExistence type="predicted"/>
<reference evidence="1" key="1">
    <citation type="submission" date="2021-06" db="EMBL/GenBank/DDBJ databases">
        <authorList>
            <person name="Kallberg Y."/>
            <person name="Tangrot J."/>
            <person name="Rosling A."/>
        </authorList>
    </citation>
    <scope>NUCLEOTIDE SEQUENCE</scope>
    <source>
        <strain evidence="1">87-6 pot B 2015</strain>
    </source>
</reference>
<comment type="caution">
    <text evidence="1">The sequence shown here is derived from an EMBL/GenBank/DDBJ whole genome shotgun (WGS) entry which is preliminary data.</text>
</comment>
<dbReference type="AlphaFoldDB" id="A0A9N8YZY6"/>
<dbReference type="EMBL" id="CAJVPP010000273">
    <property type="protein sequence ID" value="CAG8463742.1"/>
    <property type="molecule type" value="Genomic_DNA"/>
</dbReference>
<sequence length="833" mass="96405">MSNKMNTVELNFTSKDIYNNLNKSKFTSNNMNTKELKFVSAPINYNLNKVDIKTIVTGLITLLVKAINEGKSPIKRLEKLSEASLLEYGEKKVEVLTEQQIIQRWKLNHGLFLDGSSIQSSKKTVFVDVGDLDINLYQGEPIVYININDPDCPTNSLDFENHKVEVYDNLKSSDLCINFPVVEITYRADPVNSFSQFTGEVEIYTTYMAILSQINFWPVDIWVYNSAKNNNKFPFDNSPFDLDFFPRIETSDGSTLDTFKKLVNWMRKLYQDNIIDIISYININSTSQLKSGISAKGLEIDKHTGIANYREEVNFENWVGNTKYVKLAKWIKNFHLFQGLAINKSYKIESSKKFAIKFKEVPEVNLRDESYFEIINPTTKLEEIFIFNKIFSVNNSRTFPFIKLDDFKNMDYIHLVVKYEKYEILINRDHIEPSEEFNSAIDKALNEIKPLIALRGVFDEYGHVFPLRIILGKSLKNISTTNFFGDFKKINLKLPITSLRPYLNKLNISYLTTQNGDIIEDFDNCVQKSNNDLEIIEYDEVISLYDILESEQKKKVDCILSNNLKIIMTGINDLKDLDKSNVQHYKRINLDSSLEDENYEVFGSIITKKYLKSKDFFVRFRLFDVNGFSAIIKPLKKSKVDISRCYISWMIIGNPMKLSVFSPNNRNIQVDRIEESIALKVGISNYRIKTLPLSKGNVILINVYYPSTNYEPLSIIKFDKWEDEAINVELIYDESSLDSSKVLLGENNKSLANIETTTKIDIHICILRSDSVSLKVDNHEKERNLDLFGYNLTKDNLNEKFHELDKFDSIKEIINQPFINDDVQQFLSKGVES</sequence>
<name>A0A9N8YZY6_FUNMO</name>
<evidence type="ECO:0000313" key="2">
    <source>
        <dbReference type="Proteomes" id="UP000789375"/>
    </source>
</evidence>